<evidence type="ECO:0000256" key="7">
    <source>
        <dbReference type="ARBA" id="ARBA00022741"/>
    </source>
</evidence>
<keyword evidence="14" id="KW-1185">Reference proteome</keyword>
<dbReference type="InterPro" id="IPR001645">
    <property type="entry name" value="Folylpolyglutamate_synth"/>
</dbReference>
<evidence type="ECO:0000313" key="14">
    <source>
        <dbReference type="Proteomes" id="UP001217918"/>
    </source>
</evidence>
<dbReference type="GO" id="GO:0004326">
    <property type="term" value="F:tetrahydrofolylpolyglutamate synthase activity"/>
    <property type="evidence" value="ECO:0007669"/>
    <property type="project" value="UniProtKB-EC"/>
</dbReference>
<dbReference type="EMBL" id="JAQQPM010000002">
    <property type="protein sequence ID" value="KAK2068278.1"/>
    <property type="molecule type" value="Genomic_DNA"/>
</dbReference>
<evidence type="ECO:0000256" key="9">
    <source>
        <dbReference type="ARBA" id="ARBA00022842"/>
    </source>
</evidence>
<comment type="similarity">
    <text evidence="2">Belongs to the folylpolyglutamate synthase family.</text>
</comment>
<dbReference type="SUPFAM" id="SSF53244">
    <property type="entry name" value="MurD-like peptide ligases, peptide-binding domain"/>
    <property type="match status" value="1"/>
</dbReference>
<dbReference type="InterPro" id="IPR036615">
    <property type="entry name" value="Mur_ligase_C_dom_sf"/>
</dbReference>
<proteinExistence type="inferred from homology"/>
<comment type="pathway">
    <text evidence="1">Cofactor biosynthesis; tetrahydrofolylpolyglutamate biosynthesis.</text>
</comment>
<dbReference type="InterPro" id="IPR036565">
    <property type="entry name" value="Mur-like_cat_sf"/>
</dbReference>
<evidence type="ECO:0000256" key="4">
    <source>
        <dbReference type="ARBA" id="ARBA00022563"/>
    </source>
</evidence>
<keyword evidence="7" id="KW-0547">Nucleotide-binding</keyword>
<dbReference type="PANTHER" id="PTHR11136">
    <property type="entry name" value="FOLYLPOLYGLUTAMATE SYNTHASE-RELATED"/>
    <property type="match status" value="1"/>
</dbReference>
<name>A0AAD9HZL7_9PEZI</name>
<evidence type="ECO:0000256" key="1">
    <source>
        <dbReference type="ARBA" id="ARBA00005150"/>
    </source>
</evidence>
<keyword evidence="5" id="KW-0436">Ligase</keyword>
<evidence type="ECO:0000256" key="12">
    <source>
        <dbReference type="ARBA" id="ARBA00047493"/>
    </source>
</evidence>
<sequence>MASSPAPSRTYDDALRLLSELPSNKAITSLFTPSPSAPPLQELDARAMPEMTAWLLRAGYTPAALARHFRCVHVAGTKGKGSVATFTAAVLRRHPAAAGRVGTYTSPHVTSVRERIAIDGRPLDRALFTRYFFELWDALSAGARRLDARPAAQHGGGAVDFDGPATKPFYFRFLTLLAFHAFVREGVRSAVVECGIGGEYDPTNVLAPEGVSVAVVTQLGIDHVTMLGDTVPKIAWHKAGIFKKGVVALTRRLSGEKGGEVMEVLRQRAAEKGASKLVELAEELTEQWAGVPDAKTQQGPFQKSNMALAAMAAREHLLVMGEQFQESFAGENASLDAMPEEFVAGLREASIRGRCEILKDADGIEWFIDGAHTEDSLAGVGRWFASGAAGDGVRRILVFNQQDRDPTVLLGTLLRACQEGQHDRPAFHHAVFTRNEEDVSADQDLSSVDLGVQGKAQETMTRFDGRTETKTTHSVRAAVTHLRQRSMLPSGYELAPYLVGYRAVFGDLLKPLPPLHAMGTNSPGNSMLAMSCNP</sequence>
<organism evidence="13 14">
    <name type="scientific">Phyllachora maydis</name>
    <dbReference type="NCBI Taxonomy" id="1825666"/>
    <lineage>
        <taxon>Eukaryota</taxon>
        <taxon>Fungi</taxon>
        <taxon>Dikarya</taxon>
        <taxon>Ascomycota</taxon>
        <taxon>Pezizomycotina</taxon>
        <taxon>Sordariomycetes</taxon>
        <taxon>Sordariomycetidae</taxon>
        <taxon>Phyllachorales</taxon>
        <taxon>Phyllachoraceae</taxon>
        <taxon>Phyllachora</taxon>
    </lineage>
</organism>
<dbReference type="PANTHER" id="PTHR11136:SF5">
    <property type="entry name" value="FOLYLPOLYGLUTAMATE SYNTHASE, MITOCHONDRIAL"/>
    <property type="match status" value="1"/>
</dbReference>
<keyword evidence="9" id="KW-0460">Magnesium</keyword>
<dbReference type="GO" id="GO:0005739">
    <property type="term" value="C:mitochondrion"/>
    <property type="evidence" value="ECO:0007669"/>
    <property type="project" value="TreeGrafter"/>
</dbReference>
<dbReference type="AlphaFoldDB" id="A0AAD9HZL7"/>
<dbReference type="PROSITE" id="PS01012">
    <property type="entry name" value="FOLYLPOLYGLU_SYNT_2"/>
    <property type="match status" value="1"/>
</dbReference>
<keyword evidence="6" id="KW-0479">Metal-binding</keyword>
<keyword evidence="8" id="KW-0067">ATP-binding</keyword>
<evidence type="ECO:0000256" key="11">
    <source>
        <dbReference type="ARBA" id="ARBA00030876"/>
    </source>
</evidence>
<evidence type="ECO:0000256" key="6">
    <source>
        <dbReference type="ARBA" id="ARBA00022723"/>
    </source>
</evidence>
<evidence type="ECO:0000256" key="8">
    <source>
        <dbReference type="ARBA" id="ARBA00022840"/>
    </source>
</evidence>
<keyword evidence="4" id="KW-0554">One-carbon metabolism</keyword>
<dbReference type="SUPFAM" id="SSF53623">
    <property type="entry name" value="MurD-like peptide ligases, catalytic domain"/>
    <property type="match status" value="1"/>
</dbReference>
<dbReference type="Gene3D" id="3.40.1190.10">
    <property type="entry name" value="Mur-like, catalytic domain"/>
    <property type="match status" value="1"/>
</dbReference>
<reference evidence="13" key="1">
    <citation type="journal article" date="2023" name="Mol. Plant Microbe Interact.">
        <title>Elucidating the Obligate Nature and Biological Capacity of an Invasive Fungal Corn Pathogen.</title>
        <authorList>
            <person name="MacCready J.S."/>
            <person name="Roggenkamp E.M."/>
            <person name="Gdanetz K."/>
            <person name="Chilvers M.I."/>
        </authorList>
    </citation>
    <scope>NUCLEOTIDE SEQUENCE</scope>
    <source>
        <strain evidence="13">PM02</strain>
    </source>
</reference>
<evidence type="ECO:0000256" key="5">
    <source>
        <dbReference type="ARBA" id="ARBA00022598"/>
    </source>
</evidence>
<dbReference type="GO" id="GO:0006730">
    <property type="term" value="P:one-carbon metabolic process"/>
    <property type="evidence" value="ECO:0007669"/>
    <property type="project" value="UniProtKB-KW"/>
</dbReference>
<protein>
    <recommendedName>
        <fullName evidence="3">tetrahydrofolate synthase</fullName>
        <ecNumber evidence="3">6.3.2.17</ecNumber>
    </recommendedName>
    <alternativeName>
        <fullName evidence="11">Folylpoly-gamma-glutamate synthetase</fullName>
    </alternativeName>
    <alternativeName>
        <fullName evidence="10">Tetrahydrofolylpolyglutamate synthase</fullName>
    </alternativeName>
</protein>
<dbReference type="Proteomes" id="UP001217918">
    <property type="component" value="Unassembled WGS sequence"/>
</dbReference>
<dbReference type="EC" id="6.3.2.17" evidence="3"/>
<comment type="catalytic activity">
    <reaction evidence="12">
        <text>(6S)-5,6,7,8-tetrahydrofolyl-(gamma-L-Glu)(n) + L-glutamate + ATP = (6S)-5,6,7,8-tetrahydrofolyl-(gamma-L-Glu)(n+1) + ADP + phosphate + H(+)</text>
        <dbReference type="Rhea" id="RHEA:10580"/>
        <dbReference type="Rhea" id="RHEA-COMP:14738"/>
        <dbReference type="Rhea" id="RHEA-COMP:14740"/>
        <dbReference type="ChEBI" id="CHEBI:15378"/>
        <dbReference type="ChEBI" id="CHEBI:29985"/>
        <dbReference type="ChEBI" id="CHEBI:30616"/>
        <dbReference type="ChEBI" id="CHEBI:43474"/>
        <dbReference type="ChEBI" id="CHEBI:141005"/>
        <dbReference type="ChEBI" id="CHEBI:456216"/>
        <dbReference type="EC" id="6.3.2.17"/>
    </reaction>
</comment>
<comment type="caution">
    <text evidence="13">The sequence shown here is derived from an EMBL/GenBank/DDBJ whole genome shotgun (WGS) entry which is preliminary data.</text>
</comment>
<dbReference type="GO" id="GO:0005829">
    <property type="term" value="C:cytosol"/>
    <property type="evidence" value="ECO:0007669"/>
    <property type="project" value="TreeGrafter"/>
</dbReference>
<dbReference type="NCBIfam" id="TIGR01499">
    <property type="entry name" value="folC"/>
    <property type="match status" value="1"/>
</dbReference>
<evidence type="ECO:0000256" key="2">
    <source>
        <dbReference type="ARBA" id="ARBA00008276"/>
    </source>
</evidence>
<gene>
    <name evidence="13" type="ORF">P8C59_002926</name>
</gene>
<dbReference type="GO" id="GO:0046872">
    <property type="term" value="F:metal ion binding"/>
    <property type="evidence" value="ECO:0007669"/>
    <property type="project" value="UniProtKB-KW"/>
</dbReference>
<dbReference type="Gene3D" id="3.90.190.20">
    <property type="entry name" value="Mur ligase, C-terminal domain"/>
    <property type="match status" value="1"/>
</dbReference>
<evidence type="ECO:0000256" key="3">
    <source>
        <dbReference type="ARBA" id="ARBA00013025"/>
    </source>
</evidence>
<evidence type="ECO:0000256" key="10">
    <source>
        <dbReference type="ARBA" id="ARBA00030592"/>
    </source>
</evidence>
<evidence type="ECO:0000313" key="13">
    <source>
        <dbReference type="EMBL" id="KAK2068278.1"/>
    </source>
</evidence>
<accession>A0AAD9HZL7</accession>
<dbReference type="InterPro" id="IPR018109">
    <property type="entry name" value="Folylpolyglutamate_synth_CS"/>
</dbReference>
<dbReference type="GO" id="GO:0005524">
    <property type="term" value="F:ATP binding"/>
    <property type="evidence" value="ECO:0007669"/>
    <property type="project" value="UniProtKB-KW"/>
</dbReference>